<comment type="caution">
    <text evidence="12">The sequence shown here is derived from an EMBL/GenBank/DDBJ whole genome shotgun (WGS) entry which is preliminary data.</text>
</comment>
<dbReference type="CDD" id="cd06461">
    <property type="entry name" value="M2_ACE"/>
    <property type="match status" value="1"/>
</dbReference>
<dbReference type="GO" id="GO:0005615">
    <property type="term" value="C:extracellular space"/>
    <property type="evidence" value="ECO:0007669"/>
    <property type="project" value="TreeGrafter"/>
</dbReference>
<proteinExistence type="inferred from homology"/>
<evidence type="ECO:0000256" key="5">
    <source>
        <dbReference type="PIRSR" id="PIRSR601548-10"/>
    </source>
</evidence>
<keyword evidence="3 7" id="KW-1015">Disulfide bond</keyword>
<dbReference type="PANTHER" id="PTHR10514">
    <property type="entry name" value="ANGIOTENSIN-CONVERTING ENZYME"/>
    <property type="match status" value="1"/>
</dbReference>
<evidence type="ECO:0000256" key="6">
    <source>
        <dbReference type="PIRSR" id="PIRSR601548-3"/>
    </source>
</evidence>
<keyword evidence="10" id="KW-0121">Carboxypeptidase</keyword>
<reference evidence="12" key="1">
    <citation type="submission" date="2022-03" db="EMBL/GenBank/DDBJ databases">
        <authorList>
            <person name="Sayadi A."/>
        </authorList>
    </citation>
    <scope>NUCLEOTIDE SEQUENCE</scope>
</reference>
<feature type="binding site" evidence="6">
    <location>
        <position position="361"/>
    </location>
    <ligand>
        <name>Zn(2+)</name>
        <dbReference type="ChEBI" id="CHEBI:29105"/>
        <label>1</label>
        <note>catalytic</note>
    </ligand>
</feature>
<evidence type="ECO:0000313" key="12">
    <source>
        <dbReference type="EMBL" id="CAH1991054.1"/>
    </source>
</evidence>
<keyword evidence="10" id="KW-0482">Metalloprotease</keyword>
<name>A0A9P0L581_ACAOB</name>
<dbReference type="PANTHER" id="PTHR10514:SF44">
    <property type="entry name" value="ANGIOTENSIN-CONVERTING ENZYME-RELATED"/>
    <property type="match status" value="1"/>
</dbReference>
<evidence type="ECO:0000256" key="9">
    <source>
        <dbReference type="PROSITE-ProRule" id="PRU01355"/>
    </source>
</evidence>
<gene>
    <name evidence="12" type="ORF">ACAOBT_LOCUS20042</name>
</gene>
<comment type="cofactor">
    <cofactor evidence="10">
        <name>Zn(2+)</name>
        <dbReference type="ChEBI" id="CHEBI:29105"/>
    </cofactor>
    <text evidence="10">Binds 1 zinc ion per subunit.</text>
</comment>
<evidence type="ECO:0000256" key="11">
    <source>
        <dbReference type="SAM" id="SignalP"/>
    </source>
</evidence>
<dbReference type="GO" id="GO:0046872">
    <property type="term" value="F:metal ion binding"/>
    <property type="evidence" value="ECO:0007669"/>
    <property type="project" value="UniProtKB-KW"/>
</dbReference>
<feature type="disulfide bond" evidence="7 9">
    <location>
        <begin position="515"/>
        <end position="533"/>
    </location>
</feature>
<dbReference type="InterPro" id="IPR001548">
    <property type="entry name" value="Peptidase_M2"/>
</dbReference>
<evidence type="ECO:0000256" key="7">
    <source>
        <dbReference type="PIRSR" id="PIRSR601548-4"/>
    </source>
</evidence>
<evidence type="ECO:0000256" key="4">
    <source>
        <dbReference type="ARBA" id="ARBA00023180"/>
    </source>
</evidence>
<sequence>MLVSSILVIFLLNFVQCKKLLLTGDVLTSLNVQLQELMHLQKLATWDYETNLTDFNLAKKLEMDVNLASFQKQASYNLSKYKWKSERDGVLQRERLFYLRLEEEILPPKKYKRLKEIMSKMIHIYSTAKICDYSYPTKCDLALLPDIENIFAGNSSEDELRYTWIERRKAVGPKVRDLFQEYVQLVNEAAQKNGYDDASEYYLREHTDPDIKKKLKHYNRRLRSLYEQLHAYVRFKLRKKYGNSTSEIGSIPAHLLGDLTAQKWSGIAQVTLPYPEPYENFDNLKQQNYTVTDIARLAEDFYKSLNLSKMPNSFWRKSVFQKLTDTNMTCNPSAWDFYDGQNFRLKTCLKTDREGYETLHHWMGHIQYFLQYQGLDIKLRNAATDALFDSVGGAFSLAAFSLKHLKRVGLYRGEISTKADINNLYTLAMSKIVSVPATYAILKWKDKILSGEVKSEDYNSEWWKLVLKYQGVQPPVPRFEDDFDPGNIFEIISGESIWKKFTSLILQFQIFRQLCETDREFQIFDKASQLHTCDIYQSVKAGAALRTMMAYGKKKPWGYVMKHFLSYGRLFDELNPVPMLEYFQPLYEWLEKENQKNGVFVGWIL</sequence>
<dbReference type="GO" id="GO:0006508">
    <property type="term" value="P:proteolysis"/>
    <property type="evidence" value="ECO:0007669"/>
    <property type="project" value="UniProtKB-KW"/>
</dbReference>
<dbReference type="OrthoDB" id="10029630at2759"/>
<evidence type="ECO:0000256" key="10">
    <source>
        <dbReference type="RuleBase" id="RU361144"/>
    </source>
</evidence>
<evidence type="ECO:0000256" key="8">
    <source>
        <dbReference type="PIRSR" id="PIRSR601548-8"/>
    </source>
</evidence>
<organism evidence="12 13">
    <name type="scientific">Acanthoscelides obtectus</name>
    <name type="common">Bean weevil</name>
    <name type="synonym">Bruchus obtectus</name>
    <dbReference type="NCBI Taxonomy" id="200917"/>
    <lineage>
        <taxon>Eukaryota</taxon>
        <taxon>Metazoa</taxon>
        <taxon>Ecdysozoa</taxon>
        <taxon>Arthropoda</taxon>
        <taxon>Hexapoda</taxon>
        <taxon>Insecta</taxon>
        <taxon>Pterygota</taxon>
        <taxon>Neoptera</taxon>
        <taxon>Endopterygota</taxon>
        <taxon>Coleoptera</taxon>
        <taxon>Polyphaga</taxon>
        <taxon>Cucujiformia</taxon>
        <taxon>Chrysomeloidea</taxon>
        <taxon>Chrysomelidae</taxon>
        <taxon>Bruchinae</taxon>
        <taxon>Bruchini</taxon>
        <taxon>Acanthoscelides</taxon>
    </lineage>
</organism>
<keyword evidence="10" id="KW-0378">Hydrolase</keyword>
<feature type="chain" id="PRO_5040370886" description="Angiotensin-converting enzyme" evidence="11">
    <location>
        <begin position="18"/>
        <end position="605"/>
    </location>
</feature>
<feature type="disulfide bond" evidence="7 9">
    <location>
        <begin position="330"/>
        <end position="348"/>
    </location>
</feature>
<dbReference type="GO" id="GO:0005886">
    <property type="term" value="C:plasma membrane"/>
    <property type="evidence" value="ECO:0007669"/>
    <property type="project" value="TreeGrafter"/>
</dbReference>
<feature type="binding site" evidence="6">
    <location>
        <position position="365"/>
    </location>
    <ligand>
        <name>Zn(2+)</name>
        <dbReference type="ChEBI" id="CHEBI:29105"/>
        <label>1</label>
        <note>catalytic</note>
    </ligand>
</feature>
<protein>
    <recommendedName>
        <fullName evidence="10">Angiotensin-converting enzyme</fullName>
        <ecNumber evidence="10">3.4.-.-</ecNumber>
    </recommendedName>
</protein>
<dbReference type="Proteomes" id="UP001152888">
    <property type="component" value="Unassembled WGS sequence"/>
</dbReference>
<dbReference type="GO" id="GO:0004180">
    <property type="term" value="F:carboxypeptidase activity"/>
    <property type="evidence" value="ECO:0007669"/>
    <property type="project" value="UniProtKB-KW"/>
</dbReference>
<dbReference type="SUPFAM" id="SSF55486">
    <property type="entry name" value="Metalloproteases ('zincins'), catalytic domain"/>
    <property type="match status" value="1"/>
</dbReference>
<keyword evidence="6 10" id="KW-0862">Zinc</keyword>
<keyword evidence="10" id="KW-0645">Protease</keyword>
<dbReference type="EC" id="3.4.-.-" evidence="10"/>
<dbReference type="PRINTS" id="PR00791">
    <property type="entry name" value="PEPDIPTASEA"/>
</dbReference>
<dbReference type="AlphaFoldDB" id="A0A9P0L581"/>
<keyword evidence="4 5" id="KW-0325">Glycoprotein</keyword>
<evidence type="ECO:0000313" key="13">
    <source>
        <dbReference type="Proteomes" id="UP001152888"/>
    </source>
</evidence>
<feature type="binding site" evidence="8">
    <location>
        <position position="361"/>
    </location>
    <ligand>
        <name>Zn(2+)</name>
        <dbReference type="ChEBI" id="CHEBI:29105"/>
        <label>2</label>
        <note>catalytic</note>
    </ligand>
</feature>
<dbReference type="EMBL" id="CAKOFQ010007104">
    <property type="protein sequence ID" value="CAH1991054.1"/>
    <property type="molecule type" value="Genomic_DNA"/>
</dbReference>
<feature type="binding site" evidence="8">
    <location>
        <position position="365"/>
    </location>
    <ligand>
        <name>Zn(2+)</name>
        <dbReference type="ChEBI" id="CHEBI:29105"/>
        <label>2</label>
        <note>catalytic</note>
    </ligand>
</feature>
<keyword evidence="6 10" id="KW-0479">Metal-binding</keyword>
<evidence type="ECO:0000256" key="1">
    <source>
        <dbReference type="ARBA" id="ARBA00008139"/>
    </source>
</evidence>
<evidence type="ECO:0000256" key="2">
    <source>
        <dbReference type="ARBA" id="ARBA00022729"/>
    </source>
</evidence>
<accession>A0A9P0L581</accession>
<dbReference type="PROSITE" id="PS52011">
    <property type="entry name" value="PEPTIDASE_M2"/>
    <property type="match status" value="1"/>
</dbReference>
<evidence type="ECO:0000256" key="3">
    <source>
        <dbReference type="ARBA" id="ARBA00023157"/>
    </source>
</evidence>
<comment type="similarity">
    <text evidence="1 9 10">Belongs to the peptidase M2 family.</text>
</comment>
<feature type="glycosylation site" description="N-linked (GlcNAc...) asparagine" evidence="5">
    <location>
        <position position="51"/>
    </location>
</feature>
<dbReference type="GO" id="GO:0008237">
    <property type="term" value="F:metallopeptidase activity"/>
    <property type="evidence" value="ECO:0007669"/>
    <property type="project" value="UniProtKB-KW"/>
</dbReference>
<dbReference type="GO" id="GO:0008241">
    <property type="term" value="F:peptidyl-dipeptidase activity"/>
    <property type="evidence" value="ECO:0007669"/>
    <property type="project" value="InterPro"/>
</dbReference>
<feature type="signal peptide" evidence="11">
    <location>
        <begin position="1"/>
        <end position="17"/>
    </location>
</feature>
<keyword evidence="13" id="KW-1185">Reference proteome</keyword>
<keyword evidence="2 11" id="KW-0732">Signal</keyword>
<dbReference type="Pfam" id="PF01401">
    <property type="entry name" value="Peptidase_M2"/>
    <property type="match status" value="1"/>
</dbReference>
<feature type="disulfide bond" evidence="7 9">
    <location>
        <begin position="131"/>
        <end position="139"/>
    </location>
</feature>